<sequence length="100" mass="11423">MNYEKLDTASVEREFATLDGWDLKPEGDAIFKSFKFKTFIEAFGFMAECALSAEKLNHHPEWSNVYSRVDVLLTTHATKGLTDIDFKLARAMDKASSRRN</sequence>
<dbReference type="OrthoDB" id="9794987at2"/>
<comment type="catalytic activity">
    <reaction evidence="1 4">
        <text>(4aS,6R)-4a-hydroxy-L-erythro-5,6,7,8-tetrahydrobiopterin = (6R)-L-erythro-6,7-dihydrobiopterin + H2O</text>
        <dbReference type="Rhea" id="RHEA:11920"/>
        <dbReference type="ChEBI" id="CHEBI:15377"/>
        <dbReference type="ChEBI" id="CHEBI:15642"/>
        <dbReference type="ChEBI" id="CHEBI:43120"/>
        <dbReference type="EC" id="4.2.1.96"/>
    </reaction>
</comment>
<dbReference type="GO" id="GO:0006729">
    <property type="term" value="P:tetrahydrobiopterin biosynthetic process"/>
    <property type="evidence" value="ECO:0007669"/>
    <property type="project" value="InterPro"/>
</dbReference>
<dbReference type="Pfam" id="PF01329">
    <property type="entry name" value="Pterin_4a"/>
    <property type="match status" value="1"/>
</dbReference>
<dbReference type="KEGG" id="ngg:RG540_CH37130"/>
<dbReference type="PANTHER" id="PTHR12599">
    <property type="entry name" value="PTERIN-4-ALPHA-CARBINOLAMINE DEHYDRATASE"/>
    <property type="match status" value="1"/>
</dbReference>
<dbReference type="CDD" id="cd00914">
    <property type="entry name" value="PCD_DCoH_subfamily_b"/>
    <property type="match status" value="1"/>
</dbReference>
<dbReference type="PATRIC" id="fig|1028800.3.peg.3766"/>
<dbReference type="Proteomes" id="UP000028181">
    <property type="component" value="Chromosome I"/>
</dbReference>
<keyword evidence="3 4" id="KW-0456">Lyase</keyword>
<dbReference type="EMBL" id="HG938353">
    <property type="protein sequence ID" value="CDN49870.1"/>
    <property type="molecule type" value="Genomic_DNA"/>
</dbReference>
<dbReference type="AlphaFoldDB" id="A0A068SXT7"/>
<keyword evidence="6" id="KW-1185">Reference proteome</keyword>
<evidence type="ECO:0000256" key="2">
    <source>
        <dbReference type="ARBA" id="ARBA00006472"/>
    </source>
</evidence>
<evidence type="ECO:0000256" key="1">
    <source>
        <dbReference type="ARBA" id="ARBA00001554"/>
    </source>
</evidence>
<dbReference type="RefSeq" id="WP_038590879.1">
    <property type="nucleotide sequence ID" value="NZ_HG938353.1"/>
</dbReference>
<dbReference type="EC" id="4.2.1.96" evidence="4"/>
<evidence type="ECO:0000256" key="3">
    <source>
        <dbReference type="ARBA" id="ARBA00023239"/>
    </source>
</evidence>
<dbReference type="eggNOG" id="COG2154">
    <property type="taxonomic scope" value="Bacteria"/>
</dbReference>
<protein>
    <recommendedName>
        <fullName evidence="4">Putative pterin-4-alpha-carbinolamine dehydratase</fullName>
        <shortName evidence="4">PHS</shortName>
        <ecNumber evidence="4">4.2.1.96</ecNumber>
    </recommendedName>
    <alternativeName>
        <fullName evidence="4">4-alpha-hydroxy-tetrahydropterin dehydratase</fullName>
    </alternativeName>
    <alternativeName>
        <fullName evidence="4">Pterin carbinolamine dehydratase</fullName>
        <shortName evidence="4">PCD</shortName>
    </alternativeName>
</protein>
<evidence type="ECO:0000313" key="5">
    <source>
        <dbReference type="EMBL" id="CDN49870.1"/>
    </source>
</evidence>
<evidence type="ECO:0000313" key="6">
    <source>
        <dbReference type="Proteomes" id="UP000028181"/>
    </source>
</evidence>
<comment type="similarity">
    <text evidence="2 4">Belongs to the pterin-4-alpha-carbinolamine dehydratase family.</text>
</comment>
<dbReference type="GeneID" id="24259757"/>
<dbReference type="HOGENOM" id="CLU_081974_3_2_5"/>
<dbReference type="HAMAP" id="MF_00434">
    <property type="entry name" value="Pterin_4_alpha"/>
    <property type="match status" value="1"/>
</dbReference>
<dbReference type="InterPro" id="IPR036428">
    <property type="entry name" value="PCD_sf"/>
</dbReference>
<evidence type="ECO:0000256" key="4">
    <source>
        <dbReference type="HAMAP-Rule" id="MF_00434"/>
    </source>
</evidence>
<dbReference type="InterPro" id="IPR001533">
    <property type="entry name" value="Pterin_deHydtase"/>
</dbReference>
<dbReference type="PANTHER" id="PTHR12599:SF0">
    <property type="entry name" value="PTERIN-4-ALPHA-CARBINOLAMINE DEHYDRATASE"/>
    <property type="match status" value="1"/>
</dbReference>
<proteinExistence type="inferred from homology"/>
<gene>
    <name evidence="5" type="ORF">RG540_CH37130</name>
</gene>
<dbReference type="NCBIfam" id="NF002018">
    <property type="entry name" value="PRK00823.1-3"/>
    <property type="match status" value="1"/>
</dbReference>
<dbReference type="Gene3D" id="3.30.1360.20">
    <property type="entry name" value="Transcriptional coactivator/pterin dehydratase"/>
    <property type="match status" value="1"/>
</dbReference>
<dbReference type="SUPFAM" id="SSF55248">
    <property type="entry name" value="PCD-like"/>
    <property type="match status" value="1"/>
</dbReference>
<reference evidence="6" key="1">
    <citation type="journal article" date="2014" name="BMC Genomics">
        <title>Genome sequencing of two Neorhizobium galegae strains reveals a noeT gene responsible for the unusual acetylation of the nodulation factors.</title>
        <authorList>
            <person name="Osterman J."/>
            <person name="Marsh J."/>
            <person name="Laine P.K."/>
            <person name="Zeng Z."/>
            <person name="Alatalo E."/>
            <person name="Sullivan J.T."/>
            <person name="Young J.P."/>
            <person name="Thomas-Oates J."/>
            <person name="Paulin L."/>
            <person name="Lindstrom K."/>
        </authorList>
    </citation>
    <scope>NUCLEOTIDE SEQUENCE [LARGE SCALE GENOMIC DNA]</scope>
    <source>
        <strain evidence="6">HAMBI 540</strain>
    </source>
</reference>
<accession>A0A068SXT7</accession>
<organism evidence="5 6">
    <name type="scientific">Neorhizobium galegae bv. orientalis str. HAMBI 540</name>
    <dbReference type="NCBI Taxonomy" id="1028800"/>
    <lineage>
        <taxon>Bacteria</taxon>
        <taxon>Pseudomonadati</taxon>
        <taxon>Pseudomonadota</taxon>
        <taxon>Alphaproteobacteria</taxon>
        <taxon>Hyphomicrobiales</taxon>
        <taxon>Rhizobiaceae</taxon>
        <taxon>Rhizobium/Agrobacterium group</taxon>
        <taxon>Neorhizobium</taxon>
    </lineage>
</organism>
<name>A0A068SXT7_NEOGA</name>
<dbReference type="GO" id="GO:0008124">
    <property type="term" value="F:4-alpha-hydroxytetrahydrobiopterin dehydratase activity"/>
    <property type="evidence" value="ECO:0007669"/>
    <property type="project" value="UniProtKB-UniRule"/>
</dbReference>